<reference evidence="5 6" key="1">
    <citation type="journal article" date="2019" name="Emerg. Microbes Infect.">
        <title>Comprehensive subspecies identification of 175 nontuberculous mycobacteria species based on 7547 genomic profiles.</title>
        <authorList>
            <person name="Matsumoto Y."/>
            <person name="Kinjo T."/>
            <person name="Motooka D."/>
            <person name="Nabeya D."/>
            <person name="Jung N."/>
            <person name="Uechi K."/>
            <person name="Horii T."/>
            <person name="Iida T."/>
            <person name="Fujita J."/>
            <person name="Nakamura S."/>
        </authorList>
    </citation>
    <scope>NUCLEOTIDE SEQUENCE [LARGE SCALE GENOMIC DNA]</scope>
    <source>
        <strain evidence="5 6">JCM 18538</strain>
    </source>
</reference>
<evidence type="ECO:0000256" key="1">
    <source>
        <dbReference type="ARBA" id="ARBA00004370"/>
    </source>
</evidence>
<proteinExistence type="predicted"/>
<accession>A0A7I7S522</accession>
<feature type="transmembrane region" description="Helical" evidence="4">
    <location>
        <begin position="53"/>
        <end position="74"/>
    </location>
</feature>
<dbReference type="AlphaFoldDB" id="A0A7I7S522"/>
<gene>
    <name evidence="5" type="ORF">MARA_54500</name>
</gene>
<geneLocation type="plasmid" evidence="6">
    <name>pjcm18538 dna</name>
</geneLocation>
<dbReference type="KEGG" id="marz:MARA_54500"/>
<keyword evidence="4" id="KW-1133">Transmembrane helix</keyword>
<organism evidence="5 6">
    <name type="scientific">Mycolicibacterium arabiense</name>
    <dbReference type="NCBI Taxonomy" id="1286181"/>
    <lineage>
        <taxon>Bacteria</taxon>
        <taxon>Bacillati</taxon>
        <taxon>Actinomycetota</taxon>
        <taxon>Actinomycetes</taxon>
        <taxon>Mycobacteriales</taxon>
        <taxon>Mycobacteriaceae</taxon>
        <taxon>Mycolicibacterium</taxon>
    </lineage>
</organism>
<sequence length="207" mass="21667">MADDDAAPTAEVTGADQPTADGEPTEAAEATEASDTATASEPAPAAPTSHVQLALIAGLVLMLALSGLTGWLAFRAHQSSELADQREVFLQVGKQGAINLTTIDYTRVDADVQRILDSATGAFYDDFQRRAQPFAEVVKQVKSKSVGSVTEAGIKDQTADGAKVVLAVTVDTAVEGQPPQTPRSWRMLISVQQVGADAKVSNVEFVA</sequence>
<dbReference type="RefSeq" id="WP_163923482.1">
    <property type="nucleotide sequence ID" value="NZ_AP022593.1"/>
</dbReference>
<feature type="compositionally biased region" description="Low complexity" evidence="3">
    <location>
        <begin position="18"/>
        <end position="45"/>
    </location>
</feature>
<dbReference type="PANTHER" id="PTHR37042:SF4">
    <property type="entry name" value="OUTER MEMBRANE PROTEIN RV1973"/>
    <property type="match status" value="1"/>
</dbReference>
<evidence type="ECO:0008006" key="7">
    <source>
        <dbReference type="Google" id="ProtNLM"/>
    </source>
</evidence>
<evidence type="ECO:0000313" key="5">
    <source>
        <dbReference type="EMBL" id="BBY51982.1"/>
    </source>
</evidence>
<keyword evidence="2 4" id="KW-0472">Membrane</keyword>
<feature type="region of interest" description="Disordered" evidence="3">
    <location>
        <begin position="1"/>
        <end position="45"/>
    </location>
</feature>
<dbReference type="PANTHER" id="PTHR37042">
    <property type="entry name" value="OUTER MEMBRANE PROTEIN RV1973"/>
    <property type="match status" value="1"/>
</dbReference>
<evidence type="ECO:0000256" key="4">
    <source>
        <dbReference type="SAM" id="Phobius"/>
    </source>
</evidence>
<name>A0A7I7S522_9MYCO</name>
<evidence type="ECO:0000256" key="3">
    <source>
        <dbReference type="SAM" id="MobiDB-lite"/>
    </source>
</evidence>
<evidence type="ECO:0000313" key="6">
    <source>
        <dbReference type="Proteomes" id="UP000467428"/>
    </source>
</evidence>
<protein>
    <recommendedName>
        <fullName evidence="7">Mce associated membrane protein</fullName>
    </recommendedName>
</protein>
<evidence type="ECO:0000256" key="2">
    <source>
        <dbReference type="ARBA" id="ARBA00023136"/>
    </source>
</evidence>
<dbReference type="Proteomes" id="UP000467428">
    <property type="component" value="Chromosome"/>
</dbReference>
<keyword evidence="4" id="KW-0812">Transmembrane</keyword>
<dbReference type="EMBL" id="AP022593">
    <property type="protein sequence ID" value="BBY51982.1"/>
    <property type="molecule type" value="Genomic_DNA"/>
</dbReference>
<comment type="subcellular location">
    <subcellularLocation>
        <location evidence="1">Membrane</location>
    </subcellularLocation>
</comment>
<dbReference type="GO" id="GO:0016020">
    <property type="term" value="C:membrane"/>
    <property type="evidence" value="ECO:0007669"/>
    <property type="project" value="UniProtKB-SubCell"/>
</dbReference>
<keyword evidence="6" id="KW-1185">Reference proteome</keyword>